<keyword evidence="2" id="KW-0732">Signal</keyword>
<dbReference type="AlphaFoldDB" id="S7P4G9"/>
<evidence type="ECO:0000313" key="4">
    <source>
        <dbReference type="Proteomes" id="UP000052978"/>
    </source>
</evidence>
<feature type="compositionally biased region" description="Basic and acidic residues" evidence="1">
    <location>
        <begin position="64"/>
        <end position="73"/>
    </location>
</feature>
<protein>
    <submittedName>
        <fullName evidence="3">Sal-like protein 4</fullName>
    </submittedName>
</protein>
<name>S7P4G9_MYOBR</name>
<organism evidence="3 4">
    <name type="scientific">Myotis brandtii</name>
    <name type="common">Brandt's bat</name>
    <dbReference type="NCBI Taxonomy" id="109478"/>
    <lineage>
        <taxon>Eukaryota</taxon>
        <taxon>Metazoa</taxon>
        <taxon>Chordata</taxon>
        <taxon>Craniata</taxon>
        <taxon>Vertebrata</taxon>
        <taxon>Euteleostomi</taxon>
        <taxon>Mammalia</taxon>
        <taxon>Eutheria</taxon>
        <taxon>Laurasiatheria</taxon>
        <taxon>Chiroptera</taxon>
        <taxon>Yangochiroptera</taxon>
        <taxon>Vespertilionidae</taxon>
        <taxon>Myotis</taxon>
    </lineage>
</organism>
<evidence type="ECO:0000256" key="2">
    <source>
        <dbReference type="SAM" id="SignalP"/>
    </source>
</evidence>
<reference evidence="3 4" key="1">
    <citation type="journal article" date="2013" name="Nat. Commun.">
        <title>Genome analysis reveals insights into physiology and longevity of the Brandt's bat Myotis brandtii.</title>
        <authorList>
            <person name="Seim I."/>
            <person name="Fang X."/>
            <person name="Xiong Z."/>
            <person name="Lobanov A.V."/>
            <person name="Huang Z."/>
            <person name="Ma S."/>
            <person name="Feng Y."/>
            <person name="Turanov A.A."/>
            <person name="Zhu Y."/>
            <person name="Lenz T.L."/>
            <person name="Gerashchenko M.V."/>
            <person name="Fan D."/>
            <person name="Hee Yim S."/>
            <person name="Yao X."/>
            <person name="Jordan D."/>
            <person name="Xiong Y."/>
            <person name="Ma Y."/>
            <person name="Lyapunov A.N."/>
            <person name="Chen G."/>
            <person name="Kulakova O.I."/>
            <person name="Sun Y."/>
            <person name="Lee S.G."/>
            <person name="Bronson R.T."/>
            <person name="Moskalev A.A."/>
            <person name="Sunyaev S.R."/>
            <person name="Zhang G."/>
            <person name="Krogh A."/>
            <person name="Wang J."/>
            <person name="Gladyshev V.N."/>
        </authorList>
    </citation>
    <scope>NUCLEOTIDE SEQUENCE [LARGE SCALE GENOMIC DNA]</scope>
</reference>
<gene>
    <name evidence="3" type="ORF">D623_10002137</name>
</gene>
<sequence>MAMKTNKISVIQSRGILTLLLSLGASSVVSNTTISKIDGFQSVSSDVEKSGAADSVPKHQSPHFLEENKIAVS</sequence>
<proteinExistence type="predicted"/>
<feature type="region of interest" description="Disordered" evidence="1">
    <location>
        <begin position="50"/>
        <end position="73"/>
    </location>
</feature>
<feature type="signal peptide" evidence="2">
    <location>
        <begin position="1"/>
        <end position="31"/>
    </location>
</feature>
<evidence type="ECO:0000256" key="1">
    <source>
        <dbReference type="SAM" id="MobiDB-lite"/>
    </source>
</evidence>
<keyword evidence="4" id="KW-1185">Reference proteome</keyword>
<dbReference type="Proteomes" id="UP000052978">
    <property type="component" value="Unassembled WGS sequence"/>
</dbReference>
<evidence type="ECO:0000313" key="3">
    <source>
        <dbReference type="EMBL" id="EPQ05093.1"/>
    </source>
</evidence>
<dbReference type="EMBL" id="KE161708">
    <property type="protein sequence ID" value="EPQ05093.1"/>
    <property type="molecule type" value="Genomic_DNA"/>
</dbReference>
<accession>S7P4G9</accession>
<feature type="chain" id="PRO_5004543521" evidence="2">
    <location>
        <begin position="32"/>
        <end position="73"/>
    </location>
</feature>